<dbReference type="Proteomes" id="UP000069850">
    <property type="component" value="Chromosome 1"/>
</dbReference>
<dbReference type="EMBL" id="LT158599">
    <property type="protein sequence ID" value="CVK32551.1"/>
    <property type="molecule type" value="Genomic_DNA"/>
</dbReference>
<proteinExistence type="predicted"/>
<dbReference type="AlphaFoldDB" id="A0A0X3BKR0"/>
<sequence>MSREGGRPNPVPLYLISQVVATEVGRHGKAIREIHIVRTGCHFYTVTTITGSGPAMTEPGTLSHGTGGALHISVDAERYRIEPEDLKNLLFYGRVIPICEDRSRTTPGGILISEVAIEGHAAMNASGKAVVLHTRVGSYIIPLVSFQRVARGEAISAPLFPLVPGVTA</sequence>
<organism evidence="1 2">
    <name type="scientific">Methanoculleus bourgensis</name>
    <dbReference type="NCBI Taxonomy" id="83986"/>
    <lineage>
        <taxon>Archaea</taxon>
        <taxon>Methanobacteriati</taxon>
        <taxon>Methanobacteriota</taxon>
        <taxon>Stenosarchaea group</taxon>
        <taxon>Methanomicrobia</taxon>
        <taxon>Methanomicrobiales</taxon>
        <taxon>Methanomicrobiaceae</taxon>
        <taxon>Methanoculleus</taxon>
    </lineage>
</organism>
<name>A0A0X3BKR0_9EURY</name>
<protein>
    <submittedName>
        <fullName evidence="1">Uncharacterized protein</fullName>
    </submittedName>
</protein>
<reference evidence="1 2" key="1">
    <citation type="submission" date="2016-01" db="EMBL/GenBank/DDBJ databases">
        <authorList>
            <person name="Manzoor S."/>
        </authorList>
    </citation>
    <scope>NUCLEOTIDE SEQUENCE [LARGE SCALE GENOMIC DNA]</scope>
    <source>
        <strain evidence="1">Methanoculleus sp MAB1</strain>
    </source>
</reference>
<evidence type="ECO:0000313" key="2">
    <source>
        <dbReference type="Proteomes" id="UP000069850"/>
    </source>
</evidence>
<evidence type="ECO:0000313" key="1">
    <source>
        <dbReference type="EMBL" id="CVK32551.1"/>
    </source>
</evidence>
<dbReference type="GeneID" id="27137229"/>
<dbReference type="RefSeq" id="WP_337589790.1">
    <property type="nucleotide sequence ID" value="NZ_LT158599.1"/>
</dbReference>
<gene>
    <name evidence="1" type="ORF">MMAB1_1338</name>
</gene>
<accession>A0A0X3BKR0</accession>
<dbReference type="KEGG" id="mema:MMAB1_1338"/>